<dbReference type="GO" id="GO:0005737">
    <property type="term" value="C:cytoplasm"/>
    <property type="evidence" value="ECO:0007669"/>
    <property type="project" value="TreeGrafter"/>
</dbReference>
<name>F5SUD9_9GAMM</name>
<dbReference type="STRING" id="1026882.MAMP_02915"/>
<comment type="caution">
    <text evidence="3">The sequence shown here is derived from an EMBL/GenBank/DDBJ whole genome shotgun (WGS) entry which is preliminary data.</text>
</comment>
<protein>
    <submittedName>
        <fullName evidence="3">Biotin-ligase</fullName>
    </submittedName>
</protein>
<dbReference type="GO" id="GO:0004077">
    <property type="term" value="F:biotin--[biotin carboxyl-carrier protein] ligase activity"/>
    <property type="evidence" value="ECO:0007669"/>
    <property type="project" value="InterPro"/>
</dbReference>
<evidence type="ECO:0000313" key="3">
    <source>
        <dbReference type="EMBL" id="EGL55921.1"/>
    </source>
</evidence>
<dbReference type="EMBL" id="AFIG01000001">
    <property type="protein sequence ID" value="EGL55921.1"/>
    <property type="molecule type" value="Genomic_DNA"/>
</dbReference>
<dbReference type="PANTHER" id="PTHR12835:SF5">
    <property type="entry name" value="BIOTIN--PROTEIN LIGASE"/>
    <property type="match status" value="1"/>
</dbReference>
<gene>
    <name evidence="3" type="ORF">MAMP_02915</name>
</gene>
<dbReference type="SUPFAM" id="SSF55681">
    <property type="entry name" value="Class II aaRS and biotin synthetases"/>
    <property type="match status" value="1"/>
</dbReference>
<dbReference type="Pfam" id="PF03099">
    <property type="entry name" value="BPL_LplA_LipB"/>
    <property type="match status" value="1"/>
</dbReference>
<dbReference type="Gene3D" id="2.30.30.100">
    <property type="match status" value="1"/>
</dbReference>
<dbReference type="eggNOG" id="COG0340">
    <property type="taxonomic scope" value="Bacteria"/>
</dbReference>
<evidence type="ECO:0000259" key="2">
    <source>
        <dbReference type="PROSITE" id="PS51733"/>
    </source>
</evidence>
<dbReference type="CDD" id="cd16442">
    <property type="entry name" value="BPL"/>
    <property type="match status" value="1"/>
</dbReference>
<keyword evidence="1 3" id="KW-0436">Ligase</keyword>
<proteinExistence type="predicted"/>
<dbReference type="InterPro" id="IPR004408">
    <property type="entry name" value="Biotin_CoA_COase_ligase"/>
</dbReference>
<dbReference type="PANTHER" id="PTHR12835">
    <property type="entry name" value="BIOTIN PROTEIN LIGASE"/>
    <property type="match status" value="1"/>
</dbReference>
<dbReference type="NCBIfam" id="TIGR00121">
    <property type="entry name" value="birA_ligase"/>
    <property type="match status" value="1"/>
</dbReference>
<reference evidence="3 4" key="1">
    <citation type="journal article" date="2011" name="J. Bacteriol.">
        <title>Draft genome sequence of Methylophaga aminisulfidivorans MP T.</title>
        <authorList>
            <person name="Han G.H."/>
            <person name="Kim W."/>
            <person name="Chun J."/>
            <person name="Kim S.W."/>
        </authorList>
    </citation>
    <scope>NUCLEOTIDE SEQUENCE [LARGE SCALE GENOMIC DNA]</scope>
    <source>
        <strain evidence="4">MP(T)</strain>
    </source>
</reference>
<dbReference type="Gene3D" id="3.30.930.10">
    <property type="entry name" value="Bira Bifunctional Protein, Domain 2"/>
    <property type="match status" value="1"/>
</dbReference>
<dbReference type="RefSeq" id="WP_007145807.1">
    <property type="nucleotide sequence ID" value="NZ_AFIG01000001.1"/>
</dbReference>
<dbReference type="OrthoDB" id="9807064at2"/>
<dbReference type="Proteomes" id="UP000003544">
    <property type="component" value="Unassembled WGS sequence"/>
</dbReference>
<dbReference type="InterPro" id="IPR045864">
    <property type="entry name" value="aa-tRNA-synth_II/BPL/LPL"/>
</dbReference>
<dbReference type="PROSITE" id="PS51733">
    <property type="entry name" value="BPL_LPL_CATALYTIC"/>
    <property type="match status" value="1"/>
</dbReference>
<sequence>MNNPTFSPLSHAAIVSAMEPRNFNTLSEILILPEVTSTNDILWQRFSQGELGPAACIAETQTAGRGRRGDAWQSPAVGNLYLSLFWPHCAEEARHGLSIAVGISLINTLKQSGINQLALKWPNDVLHKRQKLAGILVESRFNTRQYTVVGIGLNFKLPEATKTLIQQPSTSLEQLCDPVPCRNWLAGKILQNMIETIELFEHRGLTDFVPLWPQYDALHEQAITLIDGAQKSTAIACGINDQGELRYLQNNEIKLLSNSHISIRFAS</sequence>
<keyword evidence="4" id="KW-1185">Reference proteome</keyword>
<feature type="domain" description="BPL/LPL catalytic" evidence="2">
    <location>
        <begin position="24"/>
        <end position="201"/>
    </location>
</feature>
<evidence type="ECO:0000313" key="4">
    <source>
        <dbReference type="Proteomes" id="UP000003544"/>
    </source>
</evidence>
<evidence type="ECO:0000256" key="1">
    <source>
        <dbReference type="ARBA" id="ARBA00022598"/>
    </source>
</evidence>
<dbReference type="AlphaFoldDB" id="F5SUD9"/>
<organism evidence="3 4">
    <name type="scientific">Methylophaga aminisulfidivorans MP</name>
    <dbReference type="NCBI Taxonomy" id="1026882"/>
    <lineage>
        <taxon>Bacteria</taxon>
        <taxon>Pseudomonadati</taxon>
        <taxon>Pseudomonadota</taxon>
        <taxon>Gammaproteobacteria</taxon>
        <taxon>Thiotrichales</taxon>
        <taxon>Piscirickettsiaceae</taxon>
        <taxon>Methylophaga</taxon>
    </lineage>
</organism>
<accession>F5SUD9</accession>
<dbReference type="InterPro" id="IPR004143">
    <property type="entry name" value="BPL_LPL_catalytic"/>
</dbReference>